<dbReference type="STRING" id="717772.THIAE_10530"/>
<sequence length="300" mass="33990">MTLNELKYILAVAKERHFRKAAELCYVSQPTLSIAIKKIEEELGVTIFERQKSDILITPIGEKIIALAEDINQKTNLIKNLAKQAQDHNIQEIKLGAIFTIGPYLIPKLIASFQQSNPNTHFIIQENYTEDLIKKLHQGELDFVILSLPFDEPTIETELLYTEPFVVAIANNNPLSKKTAINFNDLKNENLLLLGEKHCFRNQVLSSLPAQSLENRLQKTLESSSIETIRFMVASNAGVSILPCTSVNNYEDKLLVIKPFQDQTPTRQVVLAWRKSYVHQLAINSMVKALKSIHLPCTQK</sequence>
<feature type="coiled-coil region" evidence="6">
    <location>
        <begin position="64"/>
        <end position="91"/>
    </location>
</feature>
<evidence type="ECO:0000313" key="9">
    <source>
        <dbReference type="Proteomes" id="UP000005380"/>
    </source>
</evidence>
<name>W0DYS4_9GAMM</name>
<evidence type="ECO:0000256" key="2">
    <source>
        <dbReference type="ARBA" id="ARBA00023015"/>
    </source>
</evidence>
<feature type="domain" description="HTH lysR-type" evidence="7">
    <location>
        <begin position="1"/>
        <end position="58"/>
    </location>
</feature>
<dbReference type="InterPro" id="IPR036390">
    <property type="entry name" value="WH_DNA-bd_sf"/>
</dbReference>
<dbReference type="Pfam" id="PF00126">
    <property type="entry name" value="HTH_1"/>
    <property type="match status" value="1"/>
</dbReference>
<dbReference type="Gene3D" id="1.10.10.10">
    <property type="entry name" value="Winged helix-like DNA-binding domain superfamily/Winged helix DNA-binding domain"/>
    <property type="match status" value="1"/>
</dbReference>
<dbReference type="SUPFAM" id="SSF46785">
    <property type="entry name" value="Winged helix' DNA-binding domain"/>
    <property type="match status" value="1"/>
</dbReference>
<dbReference type="Proteomes" id="UP000005380">
    <property type="component" value="Chromosome"/>
</dbReference>
<dbReference type="GO" id="GO:0003677">
    <property type="term" value="F:DNA binding"/>
    <property type="evidence" value="ECO:0007669"/>
    <property type="project" value="UniProtKB-KW"/>
</dbReference>
<evidence type="ECO:0000313" key="8">
    <source>
        <dbReference type="EMBL" id="AHF02139.1"/>
    </source>
</evidence>
<evidence type="ECO:0000256" key="4">
    <source>
        <dbReference type="ARBA" id="ARBA00023159"/>
    </source>
</evidence>
<reference evidence="8 9" key="1">
    <citation type="submission" date="2013-12" db="EMBL/GenBank/DDBJ databases">
        <authorList>
            <consortium name="DOE Joint Genome Institute"/>
            <person name="Kappler U."/>
            <person name="Huntemann M."/>
            <person name="Han J."/>
            <person name="Chen A."/>
            <person name="Kyrpides N."/>
            <person name="Mavromatis K."/>
            <person name="Markowitz V."/>
            <person name="Palaniappan K."/>
            <person name="Ivanova N."/>
            <person name="Schaumberg A."/>
            <person name="Pati A."/>
            <person name="Liolios K."/>
            <person name="Nordberg H.P."/>
            <person name="Cantor M.N."/>
            <person name="Hua S.X."/>
            <person name="Woyke T."/>
        </authorList>
    </citation>
    <scope>NUCLEOTIDE SEQUENCE [LARGE SCALE GENOMIC DNA]</scope>
    <source>
        <strain evidence="9">AL2</strain>
    </source>
</reference>
<dbReference type="PRINTS" id="PR00039">
    <property type="entry name" value="HTHLYSR"/>
</dbReference>
<dbReference type="eggNOG" id="COG0583">
    <property type="taxonomic scope" value="Bacteria"/>
</dbReference>
<dbReference type="PANTHER" id="PTHR30346:SF26">
    <property type="entry name" value="HYDROGEN PEROXIDE-INDUCIBLE GENES ACTIVATOR"/>
    <property type="match status" value="1"/>
</dbReference>
<dbReference type="Gene3D" id="3.40.190.10">
    <property type="entry name" value="Periplasmic binding protein-like II"/>
    <property type="match status" value="2"/>
</dbReference>
<dbReference type="HOGENOM" id="CLU_039613_6_4_6"/>
<keyword evidence="2" id="KW-0805">Transcription regulation</keyword>
<dbReference type="PROSITE" id="PS50931">
    <property type="entry name" value="HTH_LYSR"/>
    <property type="match status" value="1"/>
</dbReference>
<evidence type="ECO:0000256" key="3">
    <source>
        <dbReference type="ARBA" id="ARBA00023125"/>
    </source>
</evidence>
<dbReference type="GO" id="GO:0032993">
    <property type="term" value="C:protein-DNA complex"/>
    <property type="evidence" value="ECO:0007669"/>
    <property type="project" value="TreeGrafter"/>
</dbReference>
<dbReference type="RefSeq" id="WP_006460044.1">
    <property type="nucleotide sequence ID" value="NZ_CP007030.1"/>
</dbReference>
<dbReference type="InterPro" id="IPR000847">
    <property type="entry name" value="LysR_HTH_N"/>
</dbReference>
<dbReference type="Pfam" id="PF03466">
    <property type="entry name" value="LysR_substrate"/>
    <property type="match status" value="1"/>
</dbReference>
<dbReference type="OrthoDB" id="9775392at2"/>
<dbReference type="InterPro" id="IPR005119">
    <property type="entry name" value="LysR_subst-bd"/>
</dbReference>
<gene>
    <name evidence="8" type="ORF">THIAE_10530</name>
</gene>
<dbReference type="InParanoid" id="W0DYS4"/>
<dbReference type="AlphaFoldDB" id="W0DYS4"/>
<dbReference type="CDD" id="cd08411">
    <property type="entry name" value="PBP2_OxyR"/>
    <property type="match status" value="1"/>
</dbReference>
<dbReference type="GO" id="GO:0003700">
    <property type="term" value="F:DNA-binding transcription factor activity"/>
    <property type="evidence" value="ECO:0007669"/>
    <property type="project" value="InterPro"/>
</dbReference>
<dbReference type="SUPFAM" id="SSF53850">
    <property type="entry name" value="Periplasmic binding protein-like II"/>
    <property type="match status" value="1"/>
</dbReference>
<dbReference type="EMBL" id="CP007030">
    <property type="protein sequence ID" value="AHF02139.1"/>
    <property type="molecule type" value="Genomic_DNA"/>
</dbReference>
<dbReference type="FunCoup" id="W0DYS4">
    <property type="interactions" value="195"/>
</dbReference>
<keyword evidence="5" id="KW-0804">Transcription</keyword>
<keyword evidence="6" id="KW-0175">Coiled coil</keyword>
<keyword evidence="4" id="KW-0010">Activator</keyword>
<comment type="similarity">
    <text evidence="1">Belongs to the LysR transcriptional regulatory family.</text>
</comment>
<evidence type="ECO:0000259" key="7">
    <source>
        <dbReference type="PROSITE" id="PS50931"/>
    </source>
</evidence>
<evidence type="ECO:0000256" key="1">
    <source>
        <dbReference type="ARBA" id="ARBA00009437"/>
    </source>
</evidence>
<protein>
    <submittedName>
        <fullName evidence="8">LysR family transcriptional regulator</fullName>
    </submittedName>
</protein>
<keyword evidence="9" id="KW-1185">Reference proteome</keyword>
<dbReference type="KEGG" id="tao:THIAE_10530"/>
<organism evidence="8 9">
    <name type="scientific">Thiomicrospira aerophila AL3</name>
    <dbReference type="NCBI Taxonomy" id="717772"/>
    <lineage>
        <taxon>Bacteria</taxon>
        <taxon>Pseudomonadati</taxon>
        <taxon>Pseudomonadota</taxon>
        <taxon>Gammaproteobacteria</taxon>
        <taxon>Thiotrichales</taxon>
        <taxon>Piscirickettsiaceae</taxon>
        <taxon>Thiomicrospira</taxon>
    </lineage>
</organism>
<evidence type="ECO:0000256" key="5">
    <source>
        <dbReference type="ARBA" id="ARBA00023163"/>
    </source>
</evidence>
<dbReference type="FunFam" id="1.10.10.10:FF:000001">
    <property type="entry name" value="LysR family transcriptional regulator"/>
    <property type="match status" value="1"/>
</dbReference>
<proteinExistence type="inferred from homology"/>
<accession>W0DYS4</accession>
<evidence type="ECO:0000256" key="6">
    <source>
        <dbReference type="SAM" id="Coils"/>
    </source>
</evidence>
<dbReference type="PANTHER" id="PTHR30346">
    <property type="entry name" value="TRANSCRIPTIONAL DUAL REGULATOR HCAR-RELATED"/>
    <property type="match status" value="1"/>
</dbReference>
<keyword evidence="3" id="KW-0238">DNA-binding</keyword>
<dbReference type="InterPro" id="IPR036388">
    <property type="entry name" value="WH-like_DNA-bd_sf"/>
</dbReference>